<dbReference type="InterPro" id="IPR006115">
    <property type="entry name" value="6PGDH_NADP-bd"/>
</dbReference>
<dbReference type="GO" id="GO:0051287">
    <property type="term" value="F:NAD binding"/>
    <property type="evidence" value="ECO:0007669"/>
    <property type="project" value="InterPro"/>
</dbReference>
<reference evidence="6 7" key="1">
    <citation type="submission" date="2018-07" db="EMBL/GenBank/DDBJ databases">
        <authorList>
            <person name="Quirk P.G."/>
            <person name="Krulwich T.A."/>
        </authorList>
    </citation>
    <scope>NUCLEOTIDE SEQUENCE [LARGE SCALE GENOMIC DNA]</scope>
    <source>
        <strain evidence="6 7">CC-BB4</strain>
    </source>
</reference>
<dbReference type="SUPFAM" id="SSF48179">
    <property type="entry name" value="6-phosphogluconate dehydrogenase C-terminal domain-like"/>
    <property type="match status" value="1"/>
</dbReference>
<dbReference type="EMBL" id="CP031417">
    <property type="protein sequence ID" value="AXK80918.1"/>
    <property type="molecule type" value="Genomic_DNA"/>
</dbReference>
<evidence type="ECO:0000256" key="2">
    <source>
        <dbReference type="ARBA" id="ARBA00023027"/>
    </source>
</evidence>
<keyword evidence="7" id="KW-1185">Reference proteome</keyword>
<feature type="domain" description="3-hydroxyisobutyrate dehydrogenase-like NAD-binding" evidence="5">
    <location>
        <begin position="163"/>
        <end position="282"/>
    </location>
</feature>
<evidence type="ECO:0000313" key="6">
    <source>
        <dbReference type="EMBL" id="AXK80918.1"/>
    </source>
</evidence>
<evidence type="ECO:0000259" key="4">
    <source>
        <dbReference type="Pfam" id="PF03446"/>
    </source>
</evidence>
<dbReference type="GO" id="GO:0016491">
    <property type="term" value="F:oxidoreductase activity"/>
    <property type="evidence" value="ECO:0007669"/>
    <property type="project" value="UniProtKB-KW"/>
</dbReference>
<dbReference type="InterPro" id="IPR015815">
    <property type="entry name" value="HIBADH-related"/>
</dbReference>
<dbReference type="PANTHER" id="PTHR43060">
    <property type="entry name" value="3-HYDROXYISOBUTYRATE DEHYDROGENASE-LIKE 1, MITOCHONDRIAL-RELATED"/>
    <property type="match status" value="1"/>
</dbReference>
<keyword evidence="2" id="KW-0520">NAD</keyword>
<accession>A0A345ZVH1</accession>
<evidence type="ECO:0000313" key="7">
    <source>
        <dbReference type="Proteomes" id="UP000254889"/>
    </source>
</evidence>
<dbReference type="InterPro" id="IPR029154">
    <property type="entry name" value="HIBADH-like_NADP-bd"/>
</dbReference>
<evidence type="ECO:0000256" key="3">
    <source>
        <dbReference type="PIRSR" id="PIRSR000103-1"/>
    </source>
</evidence>
<evidence type="ECO:0000256" key="1">
    <source>
        <dbReference type="ARBA" id="ARBA00023002"/>
    </source>
</evidence>
<dbReference type="AlphaFoldDB" id="A0A345ZVH1"/>
<dbReference type="Pfam" id="PF03446">
    <property type="entry name" value="NAD_binding_2"/>
    <property type="match status" value="1"/>
</dbReference>
<dbReference type="GO" id="GO:0050661">
    <property type="term" value="F:NADP binding"/>
    <property type="evidence" value="ECO:0007669"/>
    <property type="project" value="InterPro"/>
</dbReference>
<proteinExistence type="predicted"/>
<dbReference type="PANTHER" id="PTHR43060:SF15">
    <property type="entry name" value="3-HYDROXYISOBUTYRATE DEHYDROGENASE-LIKE 1, MITOCHONDRIAL-RELATED"/>
    <property type="match status" value="1"/>
</dbReference>
<dbReference type="InterPro" id="IPR008927">
    <property type="entry name" value="6-PGluconate_DH-like_C_sf"/>
</dbReference>
<dbReference type="Gene3D" id="1.10.1040.10">
    <property type="entry name" value="N-(1-d-carboxylethyl)-l-norvaline Dehydrogenase, domain 2"/>
    <property type="match status" value="1"/>
</dbReference>
<dbReference type="RefSeq" id="WP_115691029.1">
    <property type="nucleotide sequence ID" value="NZ_CP031417.1"/>
</dbReference>
<dbReference type="InterPro" id="IPR013328">
    <property type="entry name" value="6PGD_dom2"/>
</dbReference>
<protein>
    <submittedName>
        <fullName evidence="6">NAD(P)-dependent oxidoreductase</fullName>
    </submittedName>
</protein>
<dbReference type="KEGG" id="ptaw:DW352_10600"/>
<dbReference type="InterPro" id="IPR036291">
    <property type="entry name" value="NAD(P)-bd_dom_sf"/>
</dbReference>
<dbReference type="Proteomes" id="UP000254889">
    <property type="component" value="Chromosome"/>
</dbReference>
<dbReference type="OrthoDB" id="9812907at2"/>
<sequence>MQTIGFIGVGKIGLPICQHLLKSGYRVVGYRRSSLSDFEKLGGVAAHSPAEVGEQADIVFTCLPSDEALEEVIAGPAGLIKAARPGQIIVEFGSHAVPVKKAYVAPLAEKGAVFLDGEVSGTPGMVVARKGVIYLSGDAGACEALQPIVKSFAEVSLYLGPFGASTTVKVINNILVGLHIAGTAQAMAIGLRAGVDVDLMIKAIANGSGGSMQFGIRAPWMAERKFMPQQGSAPGLMHYIERGKKMADDVGVDAPLLDCLLDVFHRALPGIGERDVASIIEVFERNANTNKSVA</sequence>
<dbReference type="Pfam" id="PF14833">
    <property type="entry name" value="NAD_binding_11"/>
    <property type="match status" value="1"/>
</dbReference>
<dbReference type="SUPFAM" id="SSF51735">
    <property type="entry name" value="NAD(P)-binding Rossmann-fold domains"/>
    <property type="match status" value="1"/>
</dbReference>
<gene>
    <name evidence="6" type="ORF">DW352_10600</name>
</gene>
<feature type="active site" evidence="3">
    <location>
        <position position="169"/>
    </location>
</feature>
<dbReference type="Gene3D" id="3.40.50.720">
    <property type="entry name" value="NAD(P)-binding Rossmann-like Domain"/>
    <property type="match status" value="1"/>
</dbReference>
<dbReference type="PIRSF" id="PIRSF000103">
    <property type="entry name" value="HIBADH"/>
    <property type="match status" value="1"/>
</dbReference>
<name>A0A345ZVH1_9HYPH</name>
<evidence type="ECO:0000259" key="5">
    <source>
        <dbReference type="Pfam" id="PF14833"/>
    </source>
</evidence>
<feature type="domain" description="6-phosphogluconate dehydrogenase NADP-binding" evidence="4">
    <location>
        <begin position="3"/>
        <end position="160"/>
    </location>
</feature>
<keyword evidence="1" id="KW-0560">Oxidoreductase</keyword>
<organism evidence="6 7">
    <name type="scientific">Pseudolabrys taiwanensis</name>
    <dbReference type="NCBI Taxonomy" id="331696"/>
    <lineage>
        <taxon>Bacteria</taxon>
        <taxon>Pseudomonadati</taxon>
        <taxon>Pseudomonadota</taxon>
        <taxon>Alphaproteobacteria</taxon>
        <taxon>Hyphomicrobiales</taxon>
        <taxon>Xanthobacteraceae</taxon>
        <taxon>Pseudolabrys</taxon>
    </lineage>
</organism>